<organism evidence="1 2">
    <name type="scientific">Knoellia aerolata DSM 18566</name>
    <dbReference type="NCBI Taxonomy" id="1385519"/>
    <lineage>
        <taxon>Bacteria</taxon>
        <taxon>Bacillati</taxon>
        <taxon>Actinomycetota</taxon>
        <taxon>Actinomycetes</taxon>
        <taxon>Micrococcales</taxon>
        <taxon>Intrasporangiaceae</taxon>
        <taxon>Knoellia</taxon>
    </lineage>
</organism>
<dbReference type="RefSeq" id="WP_035933255.1">
    <property type="nucleotide sequence ID" value="NZ_AVPL01000006.1"/>
</dbReference>
<dbReference type="Pfam" id="PF10604">
    <property type="entry name" value="Polyketide_cyc2"/>
    <property type="match status" value="1"/>
</dbReference>
<dbReference type="eggNOG" id="COG3427">
    <property type="taxonomic scope" value="Bacteria"/>
</dbReference>
<protein>
    <recommendedName>
        <fullName evidence="3">Polyketide cyclase</fullName>
    </recommendedName>
</protein>
<dbReference type="OrthoDB" id="3371087at2"/>
<name>A0A0A0K1Q5_9MICO</name>
<dbReference type="Gene3D" id="3.30.530.20">
    <property type="match status" value="1"/>
</dbReference>
<keyword evidence="2" id="KW-1185">Reference proteome</keyword>
<dbReference type="SUPFAM" id="SSF55961">
    <property type="entry name" value="Bet v1-like"/>
    <property type="match status" value="1"/>
</dbReference>
<dbReference type="CDD" id="cd08865">
    <property type="entry name" value="SRPBCC_10"/>
    <property type="match status" value="1"/>
</dbReference>
<dbReference type="EMBL" id="AVPL01000006">
    <property type="protein sequence ID" value="KGN42262.1"/>
    <property type="molecule type" value="Genomic_DNA"/>
</dbReference>
<dbReference type="Proteomes" id="UP000030013">
    <property type="component" value="Unassembled WGS sequence"/>
</dbReference>
<dbReference type="InterPro" id="IPR023393">
    <property type="entry name" value="START-like_dom_sf"/>
</dbReference>
<evidence type="ECO:0000313" key="1">
    <source>
        <dbReference type="EMBL" id="KGN42262.1"/>
    </source>
</evidence>
<gene>
    <name evidence="1" type="ORF">N801_00400</name>
</gene>
<dbReference type="InterPro" id="IPR019587">
    <property type="entry name" value="Polyketide_cyclase/dehydratase"/>
</dbReference>
<sequence length="148" mass="16140">MVNIVREFDVPCPQDDAVAYLADFANAVEWDPGTVSCVRNGDPSAPALPGATWTNTSKVLGRETQLQYELVTLQPDHVVLHGVNDTADSTDDITVTSLDGGRSRIRYEATITFKGVARFADPLMQLVFKKVADDTVRDMTAALTRVGR</sequence>
<evidence type="ECO:0000313" key="2">
    <source>
        <dbReference type="Proteomes" id="UP000030013"/>
    </source>
</evidence>
<dbReference type="STRING" id="1385519.N801_00400"/>
<comment type="caution">
    <text evidence="1">The sequence shown here is derived from an EMBL/GenBank/DDBJ whole genome shotgun (WGS) entry which is preliminary data.</text>
</comment>
<reference evidence="1 2" key="1">
    <citation type="submission" date="2013-08" db="EMBL/GenBank/DDBJ databases">
        <title>The genome sequence of Knoellia aerolata.</title>
        <authorList>
            <person name="Zhu W."/>
            <person name="Wang G."/>
        </authorList>
    </citation>
    <scope>NUCLEOTIDE SEQUENCE [LARGE SCALE GENOMIC DNA]</scope>
    <source>
        <strain evidence="1 2">DSM 18566</strain>
    </source>
</reference>
<proteinExistence type="predicted"/>
<accession>A0A0A0K1Q5</accession>
<evidence type="ECO:0008006" key="3">
    <source>
        <dbReference type="Google" id="ProtNLM"/>
    </source>
</evidence>
<dbReference type="AlphaFoldDB" id="A0A0A0K1Q5"/>